<evidence type="ECO:0000313" key="1">
    <source>
        <dbReference type="EMBL" id="QHI96051.1"/>
    </source>
</evidence>
<name>A0A6P1NMI0_9PROT</name>
<accession>A0A6P1NMI0</accession>
<sequence>MLTKDRVVSEKFSTHAPEFAHSVAAGHCVYRGSIVAVCEDGTIVPAGSRNTTSPLVAAIGIARQGSDNREGSSSPSPIWVQKGCYALPFDHMPSWAAIGQDVYAIDDETVSLSDHDMSDHAPEQTDAADATTHNVASSAKRLRAGTLAGIEAGHAFVLIS</sequence>
<dbReference type="EMBL" id="CP047652">
    <property type="protein sequence ID" value="QHI96051.1"/>
    <property type="molecule type" value="Genomic_DNA"/>
</dbReference>
<evidence type="ECO:0000313" key="2">
    <source>
        <dbReference type="Proteomes" id="UP000463975"/>
    </source>
</evidence>
<protein>
    <recommendedName>
        <fullName evidence="3">DUF2190 family protein</fullName>
    </recommendedName>
</protein>
<dbReference type="RefSeq" id="WP_160619124.1">
    <property type="nucleotide sequence ID" value="NZ_CP047652.1"/>
</dbReference>
<dbReference type="AlphaFoldDB" id="A0A6P1NMI0"/>
<evidence type="ECO:0008006" key="3">
    <source>
        <dbReference type="Google" id="ProtNLM"/>
    </source>
</evidence>
<dbReference type="Proteomes" id="UP000463975">
    <property type="component" value="Chromosome"/>
</dbReference>
<gene>
    <name evidence="1" type="ORF">GT348_07210</name>
</gene>
<keyword evidence="2" id="KW-1185">Reference proteome</keyword>
<reference evidence="1 2" key="1">
    <citation type="submission" date="2020-01" db="EMBL/GenBank/DDBJ databases">
        <title>Genome sequencing of strain KACC 21507.</title>
        <authorList>
            <person name="Heo J."/>
            <person name="Kim S.-J."/>
            <person name="Kim J.-S."/>
            <person name="Hong S.-B."/>
            <person name="Kwon S.-W."/>
        </authorList>
    </citation>
    <scope>NUCLEOTIDE SEQUENCE [LARGE SCALE GENOMIC DNA]</scope>
    <source>
        <strain evidence="1 2">KACC 21507</strain>
    </source>
</reference>
<organism evidence="1 2">
    <name type="scientific">Aristophania vespae</name>
    <dbReference type="NCBI Taxonomy" id="2697033"/>
    <lineage>
        <taxon>Bacteria</taxon>
        <taxon>Pseudomonadati</taxon>
        <taxon>Pseudomonadota</taxon>
        <taxon>Alphaproteobacteria</taxon>
        <taxon>Acetobacterales</taxon>
        <taxon>Acetobacteraceae</taxon>
        <taxon>Aristophania</taxon>
    </lineage>
</organism>
<proteinExistence type="predicted"/>
<dbReference type="KEGG" id="bomb:GT348_07210"/>